<dbReference type="Gene3D" id="3.40.50.720">
    <property type="entry name" value="NAD(P)-binding Rossmann-like Domain"/>
    <property type="match status" value="2"/>
</dbReference>
<dbReference type="InterPro" id="IPR006140">
    <property type="entry name" value="D-isomer_DH_NAD-bd"/>
</dbReference>
<evidence type="ECO:0000259" key="4">
    <source>
        <dbReference type="Pfam" id="PF00389"/>
    </source>
</evidence>
<dbReference type="InterPro" id="IPR050223">
    <property type="entry name" value="D-isomer_2-hydroxyacid_DH"/>
</dbReference>
<dbReference type="SUPFAM" id="SSF52283">
    <property type="entry name" value="Formate/glycerate dehydrogenase catalytic domain-like"/>
    <property type="match status" value="1"/>
</dbReference>
<accession>A0ABS5K7A0</accession>
<dbReference type="Pfam" id="PF02826">
    <property type="entry name" value="2-Hacid_dh_C"/>
    <property type="match status" value="1"/>
</dbReference>
<keyword evidence="7" id="KW-1185">Reference proteome</keyword>
<dbReference type="Pfam" id="PF00389">
    <property type="entry name" value="2-Hacid_dh"/>
    <property type="match status" value="1"/>
</dbReference>
<dbReference type="PANTHER" id="PTHR10996">
    <property type="entry name" value="2-HYDROXYACID DEHYDROGENASE-RELATED"/>
    <property type="match status" value="1"/>
</dbReference>
<evidence type="ECO:0000256" key="2">
    <source>
        <dbReference type="ARBA" id="ARBA00023002"/>
    </source>
</evidence>
<evidence type="ECO:0000256" key="1">
    <source>
        <dbReference type="ARBA" id="ARBA00005854"/>
    </source>
</evidence>
<evidence type="ECO:0000313" key="7">
    <source>
        <dbReference type="Proteomes" id="UP000721861"/>
    </source>
</evidence>
<evidence type="ECO:0000259" key="5">
    <source>
        <dbReference type="Pfam" id="PF02826"/>
    </source>
</evidence>
<dbReference type="InterPro" id="IPR036291">
    <property type="entry name" value="NAD(P)-bd_dom_sf"/>
</dbReference>
<gene>
    <name evidence="6" type="ORF">KEM09_05465</name>
</gene>
<dbReference type="RefSeq" id="WP_212226516.1">
    <property type="nucleotide sequence ID" value="NZ_JAGUCN010000004.1"/>
</dbReference>
<dbReference type="PANTHER" id="PTHR10996:SF283">
    <property type="entry name" value="GLYOXYLATE_HYDROXYPYRUVATE REDUCTASE B"/>
    <property type="match status" value="1"/>
</dbReference>
<comment type="similarity">
    <text evidence="1 3">Belongs to the D-isomer specific 2-hydroxyacid dehydrogenase family.</text>
</comment>
<dbReference type="InterPro" id="IPR029753">
    <property type="entry name" value="D-isomer_DH_CS"/>
</dbReference>
<dbReference type="EMBL" id="JAGUCN010000004">
    <property type="protein sequence ID" value="MBS2210835.1"/>
    <property type="molecule type" value="Genomic_DNA"/>
</dbReference>
<comment type="caution">
    <text evidence="6">The sequence shown here is derived from an EMBL/GenBank/DDBJ whole genome shotgun (WGS) entry which is preliminary data.</text>
</comment>
<dbReference type="InterPro" id="IPR029752">
    <property type="entry name" value="D-isomer_DH_CS1"/>
</dbReference>
<dbReference type="InterPro" id="IPR006139">
    <property type="entry name" value="D-isomer_2_OHA_DH_cat_dom"/>
</dbReference>
<feature type="domain" description="D-isomer specific 2-hydroxyacid dehydrogenase NAD-binding" evidence="5">
    <location>
        <begin position="108"/>
        <end position="286"/>
    </location>
</feature>
<sequence length="318" mass="34823">MMKKVLIMLAVPRQEFEEILPDWEIVYPANEAFTHDELVTKVANVDAIVTVYGNKLTNEVIDAAPKLKMIANFGAGYDNIDMAHANAKGIVVTNSPDPVTEPTAELAMGLMIAVARRLGEMNNILKNKQDLKWGVMRNLSTTLVGKQLGIVGMGAIGKALARRAVASGMSVVYHNRKRIDESIEKEFNATYLPFEELLKTSDVVSLNMPLTAETKKMIGAKELALMKSSAYLINTARGPVVDEDALIEALKTDKIAGAGLDVFENEPLIPDAFRDLPNVVLMPHLGTATHETRGEMSKLVAYNIWTYFSGGVPPNRVN</sequence>
<dbReference type="PROSITE" id="PS00671">
    <property type="entry name" value="D_2_HYDROXYACID_DH_3"/>
    <property type="match status" value="1"/>
</dbReference>
<protein>
    <submittedName>
        <fullName evidence="6">NAD(P)-binding domain-containing protein</fullName>
    </submittedName>
</protein>
<proteinExistence type="inferred from homology"/>
<dbReference type="SUPFAM" id="SSF51735">
    <property type="entry name" value="NAD(P)-binding Rossmann-fold domains"/>
    <property type="match status" value="1"/>
</dbReference>
<keyword evidence="2 3" id="KW-0560">Oxidoreductase</keyword>
<feature type="domain" description="D-isomer specific 2-hydroxyacid dehydrogenase catalytic" evidence="4">
    <location>
        <begin position="11"/>
        <end position="318"/>
    </location>
</feature>
<dbReference type="PROSITE" id="PS00065">
    <property type="entry name" value="D_2_HYDROXYACID_DH_1"/>
    <property type="match status" value="1"/>
</dbReference>
<dbReference type="Proteomes" id="UP000721861">
    <property type="component" value="Unassembled WGS sequence"/>
</dbReference>
<evidence type="ECO:0000313" key="6">
    <source>
        <dbReference type="EMBL" id="MBS2210835.1"/>
    </source>
</evidence>
<evidence type="ECO:0000256" key="3">
    <source>
        <dbReference type="RuleBase" id="RU003719"/>
    </source>
</evidence>
<reference evidence="6 7" key="1">
    <citation type="journal article" date="2014" name="Int. J. Syst. Evol. Microbiol.">
        <title>Carboxylicivirga gen. nov. in the family Marinilabiliaceae with two novel species, Carboxylicivirga mesophila sp. nov. and Carboxylicivirga taeanensis sp. nov., and reclassification of Cytophaga fermentans as Saccharicrinis fermentans gen. nov., comb. nov.</title>
        <authorList>
            <person name="Yang S.H."/>
            <person name="Seo H.S."/>
            <person name="Woo J.H."/>
            <person name="Oh H.M."/>
            <person name="Jang H."/>
            <person name="Lee J.H."/>
            <person name="Kim S.J."/>
            <person name="Kwon K.K."/>
        </authorList>
    </citation>
    <scope>NUCLEOTIDE SEQUENCE [LARGE SCALE GENOMIC DNA]</scope>
    <source>
        <strain evidence="6 7">JCM 18290</strain>
    </source>
</reference>
<name>A0ABS5K7A0_9BACT</name>
<organism evidence="6 7">
    <name type="scientific">Carboxylicivirga mesophila</name>
    <dbReference type="NCBI Taxonomy" id="1166478"/>
    <lineage>
        <taxon>Bacteria</taxon>
        <taxon>Pseudomonadati</taxon>
        <taxon>Bacteroidota</taxon>
        <taxon>Bacteroidia</taxon>
        <taxon>Marinilabiliales</taxon>
        <taxon>Marinilabiliaceae</taxon>
        <taxon>Carboxylicivirga</taxon>
    </lineage>
</organism>
<dbReference type="PROSITE" id="PS00670">
    <property type="entry name" value="D_2_HYDROXYACID_DH_2"/>
    <property type="match status" value="1"/>
</dbReference>